<dbReference type="Pfam" id="PF07004">
    <property type="entry name" value="SHIPPO-rpt"/>
    <property type="match status" value="2"/>
</dbReference>
<dbReference type="Proteomes" id="UP001162131">
    <property type="component" value="Unassembled WGS sequence"/>
</dbReference>
<feature type="compositionally biased region" description="Polar residues" evidence="1">
    <location>
        <begin position="75"/>
        <end position="84"/>
    </location>
</feature>
<dbReference type="AlphaFoldDB" id="A0AAU9JKI2"/>
<name>A0AAU9JKI2_9CILI</name>
<accession>A0AAU9JKI2</accession>
<organism evidence="2 3">
    <name type="scientific">Blepharisma stoltei</name>
    <dbReference type="NCBI Taxonomy" id="1481888"/>
    <lineage>
        <taxon>Eukaryota</taxon>
        <taxon>Sar</taxon>
        <taxon>Alveolata</taxon>
        <taxon>Ciliophora</taxon>
        <taxon>Postciliodesmatophora</taxon>
        <taxon>Heterotrichea</taxon>
        <taxon>Heterotrichida</taxon>
        <taxon>Blepharismidae</taxon>
        <taxon>Blepharisma</taxon>
    </lineage>
</organism>
<sequence>MAESEQASLRQVGKGAIGRVFKGSIADAFNRISQPSIPTPNDKYLSPKSSVEAFGACAERFARDVSKSPGPGDYTMTQSESPSMSKKGYGGLVNRTARFKKFQYNTLAPGPGFYSVQAQNSEKSISSIFITPKNASLISKTESPGVGQYDPVYHDTILKSGFTSVFKSKAKRMEISNSESPPPWKYNTDSFVEQKDQTKNSAAFCQPVNAKRYPINLYDPHGRITDSVSPGPGEYEISREKSKDKGSFMFIQGGNDRFGKPIHSRKHEIIVPGPGSYEPSESVHKFPASNAVFRDESERKFFDLKRTPGPAFYSPNLVPAKKSFHMNFSTTWV</sequence>
<gene>
    <name evidence="2" type="ORF">BSTOLATCC_MIC37755</name>
</gene>
<dbReference type="EMBL" id="CAJZBQ010000037">
    <property type="protein sequence ID" value="CAG9325009.1"/>
    <property type="molecule type" value="Genomic_DNA"/>
</dbReference>
<keyword evidence="3" id="KW-1185">Reference proteome</keyword>
<evidence type="ECO:0000313" key="2">
    <source>
        <dbReference type="EMBL" id="CAG9325009.1"/>
    </source>
</evidence>
<reference evidence="2" key="1">
    <citation type="submission" date="2021-09" db="EMBL/GenBank/DDBJ databases">
        <authorList>
            <consortium name="AG Swart"/>
            <person name="Singh M."/>
            <person name="Singh A."/>
            <person name="Seah K."/>
            <person name="Emmerich C."/>
        </authorList>
    </citation>
    <scope>NUCLEOTIDE SEQUENCE</scope>
    <source>
        <strain evidence="2">ATCC30299</strain>
    </source>
</reference>
<protein>
    <recommendedName>
        <fullName evidence="4">Sperm-tail PG-rich repeat-containing protein 2</fullName>
    </recommendedName>
</protein>
<evidence type="ECO:0008006" key="4">
    <source>
        <dbReference type="Google" id="ProtNLM"/>
    </source>
</evidence>
<comment type="caution">
    <text evidence="2">The sequence shown here is derived from an EMBL/GenBank/DDBJ whole genome shotgun (WGS) entry which is preliminary data.</text>
</comment>
<dbReference type="InterPro" id="IPR051291">
    <property type="entry name" value="CIMAP"/>
</dbReference>
<evidence type="ECO:0000313" key="3">
    <source>
        <dbReference type="Proteomes" id="UP001162131"/>
    </source>
</evidence>
<dbReference type="InterPro" id="IPR010736">
    <property type="entry name" value="SHIPPO-rpt"/>
</dbReference>
<feature type="region of interest" description="Disordered" evidence="1">
    <location>
        <begin position="64"/>
        <end position="87"/>
    </location>
</feature>
<proteinExistence type="predicted"/>
<evidence type="ECO:0000256" key="1">
    <source>
        <dbReference type="SAM" id="MobiDB-lite"/>
    </source>
</evidence>
<dbReference type="PANTHER" id="PTHR21580">
    <property type="entry name" value="SHIPPO-1-RELATED"/>
    <property type="match status" value="1"/>
</dbReference>